<dbReference type="EC" id="4.1.3.4" evidence="3"/>
<dbReference type="GO" id="GO:0046872">
    <property type="term" value="F:metal ion binding"/>
    <property type="evidence" value="ECO:0007669"/>
    <property type="project" value="UniProtKB-KW"/>
</dbReference>
<sequence>MLLPCGIFKYFFSTITQEAKHIPKSKMFKVVEVGARDGLQNEKQIIPAKDKIDFINKLSHCGFQVATSFVSPRWIPQMADHQEVIQKITKCPGVSYPVLVPNLVGLHNALKSECVKEIAVFGAASNSFSRKNTNASIEESLKNLQDVTTVALKEGLRVRGYVSCVIGCPYEGKVDSAVVAKVAETLLEAGCYEVSLGDTIGVGSAGSVASMLEVVLKSIPAEKLAVHFHDTYGQALVNVIVAIEKGIRVADSSIAGLGGCPYAMGATGNVATEDLVYMLHDMGFYTGINLSKLIETSTWICSKMGRPNASRVAKALMTKQLDSKDFH</sequence>
<feature type="domain" description="Pyruvate carboxyltransferase" evidence="7">
    <location>
        <begin position="28"/>
        <end position="294"/>
    </location>
</feature>
<dbReference type="PANTHER" id="PTHR42738:SF7">
    <property type="entry name" value="HYDROXYMETHYLGLUTARYL-COA LYASE"/>
    <property type="match status" value="1"/>
</dbReference>
<evidence type="ECO:0000313" key="8">
    <source>
        <dbReference type="EMBL" id="KJH44232.1"/>
    </source>
</evidence>
<dbReference type="FunFam" id="3.20.20.70:FF:000201">
    <property type="entry name" value="Hydroxymethylglutaryl-CoA lyase"/>
    <property type="match status" value="1"/>
</dbReference>
<gene>
    <name evidence="8" type="ORF">DICVIV_09743</name>
</gene>
<dbReference type="Proteomes" id="UP000053766">
    <property type="component" value="Unassembled WGS sequence"/>
</dbReference>
<evidence type="ECO:0000259" key="7">
    <source>
        <dbReference type="PROSITE" id="PS50991"/>
    </source>
</evidence>
<dbReference type="PROSITE" id="PS50991">
    <property type="entry name" value="PYR_CT"/>
    <property type="match status" value="1"/>
</dbReference>
<name>A0A0D8XKF4_DICVI</name>
<dbReference type="Pfam" id="PF00682">
    <property type="entry name" value="HMGL-like"/>
    <property type="match status" value="1"/>
</dbReference>
<keyword evidence="5 8" id="KW-0456">Lyase</keyword>
<dbReference type="EMBL" id="KN716489">
    <property type="protein sequence ID" value="KJH44232.1"/>
    <property type="molecule type" value="Genomic_DNA"/>
</dbReference>
<keyword evidence="9" id="KW-1185">Reference proteome</keyword>
<comment type="similarity">
    <text evidence="2">Belongs to the HMG-CoA lyase family.</text>
</comment>
<dbReference type="AlphaFoldDB" id="A0A0D8XKF4"/>
<dbReference type="OrthoDB" id="1905920at2759"/>
<dbReference type="UniPathway" id="UPA00896">
    <property type="reaction ID" value="UER00863"/>
</dbReference>
<evidence type="ECO:0000256" key="5">
    <source>
        <dbReference type="ARBA" id="ARBA00023239"/>
    </source>
</evidence>
<evidence type="ECO:0000256" key="4">
    <source>
        <dbReference type="ARBA" id="ARBA00022723"/>
    </source>
</evidence>
<dbReference type="InterPro" id="IPR000891">
    <property type="entry name" value="PYR_CT"/>
</dbReference>
<dbReference type="GO" id="GO:0004419">
    <property type="term" value="F:hydroxymethylglutaryl-CoA lyase activity"/>
    <property type="evidence" value="ECO:0007669"/>
    <property type="project" value="UniProtKB-EC"/>
</dbReference>
<dbReference type="STRING" id="29172.A0A0D8XKF4"/>
<reference evidence="8 9" key="1">
    <citation type="submission" date="2013-11" db="EMBL/GenBank/DDBJ databases">
        <title>Draft genome of the bovine lungworm Dictyocaulus viviparus.</title>
        <authorList>
            <person name="Mitreva M."/>
        </authorList>
    </citation>
    <scope>NUCLEOTIDE SEQUENCE [LARGE SCALE GENOMIC DNA]</scope>
    <source>
        <strain evidence="8 9">HannoverDv2000</strain>
    </source>
</reference>
<comment type="pathway">
    <text evidence="1">Metabolic intermediate metabolism; (S)-3-hydroxy-3-methylglutaryl-CoA degradation; acetoacetate from (S)-3-hydroxy-3-methylglutaryl-CoA: step 1/1.</text>
</comment>
<evidence type="ECO:0000256" key="6">
    <source>
        <dbReference type="ARBA" id="ARBA00049877"/>
    </source>
</evidence>
<dbReference type="Gene3D" id="3.20.20.70">
    <property type="entry name" value="Aldolase class I"/>
    <property type="match status" value="1"/>
</dbReference>
<evidence type="ECO:0000256" key="1">
    <source>
        <dbReference type="ARBA" id="ARBA00005143"/>
    </source>
</evidence>
<dbReference type="PANTHER" id="PTHR42738">
    <property type="entry name" value="HYDROXYMETHYLGLUTARYL-COA LYASE"/>
    <property type="match status" value="1"/>
</dbReference>
<accession>A0A0D8XKF4</accession>
<dbReference type="InterPro" id="IPR013785">
    <property type="entry name" value="Aldolase_TIM"/>
</dbReference>
<evidence type="ECO:0000256" key="3">
    <source>
        <dbReference type="ARBA" id="ARBA00012910"/>
    </source>
</evidence>
<dbReference type="NCBIfam" id="NF004283">
    <property type="entry name" value="PRK05692.1"/>
    <property type="match status" value="1"/>
</dbReference>
<evidence type="ECO:0000256" key="2">
    <source>
        <dbReference type="ARBA" id="ARBA00009405"/>
    </source>
</evidence>
<dbReference type="SUPFAM" id="SSF51569">
    <property type="entry name" value="Aldolase"/>
    <property type="match status" value="1"/>
</dbReference>
<protein>
    <recommendedName>
        <fullName evidence="3">hydroxymethylglutaryl-CoA lyase</fullName>
        <ecNumber evidence="3">4.1.3.4</ecNumber>
    </recommendedName>
</protein>
<evidence type="ECO:0000313" key="9">
    <source>
        <dbReference type="Proteomes" id="UP000053766"/>
    </source>
</evidence>
<organism evidence="8 9">
    <name type="scientific">Dictyocaulus viviparus</name>
    <name type="common">Bovine lungworm</name>
    <dbReference type="NCBI Taxonomy" id="29172"/>
    <lineage>
        <taxon>Eukaryota</taxon>
        <taxon>Metazoa</taxon>
        <taxon>Ecdysozoa</taxon>
        <taxon>Nematoda</taxon>
        <taxon>Chromadorea</taxon>
        <taxon>Rhabditida</taxon>
        <taxon>Rhabditina</taxon>
        <taxon>Rhabditomorpha</taxon>
        <taxon>Strongyloidea</taxon>
        <taxon>Metastrongylidae</taxon>
        <taxon>Dictyocaulus</taxon>
    </lineage>
</organism>
<reference evidence="9" key="2">
    <citation type="journal article" date="2016" name="Sci. Rep.">
        <title>Dictyocaulus viviparus genome, variome and transcriptome elucidate lungworm biology and support future intervention.</title>
        <authorList>
            <person name="McNulty S.N."/>
            <person name="Strube C."/>
            <person name="Rosa B.A."/>
            <person name="Martin J.C."/>
            <person name="Tyagi R."/>
            <person name="Choi Y.J."/>
            <person name="Wang Q."/>
            <person name="Hallsworth Pepin K."/>
            <person name="Zhang X."/>
            <person name="Ozersky P."/>
            <person name="Wilson R.K."/>
            <person name="Sternberg P.W."/>
            <person name="Gasser R.B."/>
            <person name="Mitreva M."/>
        </authorList>
    </citation>
    <scope>NUCLEOTIDE SEQUENCE [LARGE SCALE GENOMIC DNA]</scope>
    <source>
        <strain evidence="9">HannoverDv2000</strain>
    </source>
</reference>
<dbReference type="GO" id="GO:0006552">
    <property type="term" value="P:L-leucine catabolic process"/>
    <property type="evidence" value="ECO:0007669"/>
    <property type="project" value="TreeGrafter"/>
</dbReference>
<proteinExistence type="inferred from homology"/>
<dbReference type="GO" id="GO:0046951">
    <property type="term" value="P:ketone body biosynthetic process"/>
    <property type="evidence" value="ECO:0007669"/>
    <property type="project" value="TreeGrafter"/>
</dbReference>
<keyword evidence="4" id="KW-0479">Metal-binding</keyword>
<dbReference type="CDD" id="cd07938">
    <property type="entry name" value="DRE_TIM_HMGL"/>
    <property type="match status" value="1"/>
</dbReference>
<dbReference type="InterPro" id="IPR043594">
    <property type="entry name" value="HMGL"/>
</dbReference>
<comment type="catalytic activity">
    <reaction evidence="6">
        <text>(3S)-3-hydroxy-3-methylglutaryl-CoA = acetoacetate + acetyl-CoA</text>
        <dbReference type="Rhea" id="RHEA:24404"/>
        <dbReference type="ChEBI" id="CHEBI:13705"/>
        <dbReference type="ChEBI" id="CHEBI:43074"/>
        <dbReference type="ChEBI" id="CHEBI:57288"/>
        <dbReference type="EC" id="4.1.3.4"/>
    </reaction>
</comment>